<evidence type="ECO:0000313" key="3">
    <source>
        <dbReference type="Proteomes" id="UP000001055"/>
    </source>
</evidence>
<proteinExistence type="predicted"/>
<evidence type="ECO:0000259" key="1">
    <source>
        <dbReference type="Pfam" id="PF24779"/>
    </source>
</evidence>
<protein>
    <recommendedName>
        <fullName evidence="1">UTP23 sensor motif region domain-containing protein</fullName>
    </recommendedName>
</protein>
<dbReference type="InParanoid" id="Q0U3U2"/>
<organism evidence="2 3">
    <name type="scientific">Phaeosphaeria nodorum (strain SN15 / ATCC MYA-4574 / FGSC 10173)</name>
    <name type="common">Glume blotch fungus</name>
    <name type="synonym">Parastagonospora nodorum</name>
    <dbReference type="NCBI Taxonomy" id="321614"/>
    <lineage>
        <taxon>Eukaryota</taxon>
        <taxon>Fungi</taxon>
        <taxon>Dikarya</taxon>
        <taxon>Ascomycota</taxon>
        <taxon>Pezizomycotina</taxon>
        <taxon>Dothideomycetes</taxon>
        <taxon>Pleosporomycetidae</taxon>
        <taxon>Pleosporales</taxon>
        <taxon>Pleosporineae</taxon>
        <taxon>Phaeosphaeriaceae</taxon>
        <taxon>Parastagonospora</taxon>
    </lineage>
</organism>
<reference evidence="3" key="1">
    <citation type="journal article" date="2007" name="Plant Cell">
        <title>Dothideomycete-plant interactions illuminated by genome sequencing and EST analysis of the wheat pathogen Stagonospora nodorum.</title>
        <authorList>
            <person name="Hane J.K."/>
            <person name="Lowe R.G."/>
            <person name="Solomon P.S."/>
            <person name="Tan K.C."/>
            <person name="Schoch C.L."/>
            <person name="Spatafora J.W."/>
            <person name="Crous P.W."/>
            <person name="Kodira C."/>
            <person name="Birren B.W."/>
            <person name="Galagan J.E."/>
            <person name="Torriani S.F."/>
            <person name="McDonald B.A."/>
            <person name="Oliver R.P."/>
        </authorList>
    </citation>
    <scope>NUCLEOTIDE SEQUENCE [LARGE SCALE GENOMIC DNA]</scope>
    <source>
        <strain evidence="3">SN15 / ATCC MYA-4574 / FGSC 10173</strain>
    </source>
</reference>
<dbReference type="RefSeq" id="XP_001803779.1">
    <property type="nucleotide sequence ID" value="XM_001803727.1"/>
</dbReference>
<dbReference type="Pfam" id="PF24779">
    <property type="entry name" value="UTP23_sensor"/>
    <property type="match status" value="1"/>
</dbReference>
<feature type="domain" description="UTP23 sensor motif region" evidence="1">
    <location>
        <begin position="32"/>
        <end position="42"/>
    </location>
</feature>
<accession>Q0U3U2</accession>
<dbReference type="EMBL" id="CH445351">
    <property type="protein sequence ID" value="EAT79019.1"/>
    <property type="molecule type" value="Genomic_DNA"/>
</dbReference>
<dbReference type="AlphaFoldDB" id="Q0U3U2"/>
<name>Q0U3U2_PHANO</name>
<dbReference type="KEGG" id="pno:SNOG_13572"/>
<dbReference type="InterPro" id="IPR057776">
    <property type="entry name" value="UTP23_sensor"/>
</dbReference>
<gene>
    <name evidence="2" type="ORF">SNOG_13572</name>
</gene>
<dbReference type="HOGENOM" id="CLU_3051119_0_0_1"/>
<evidence type="ECO:0000313" key="2">
    <source>
        <dbReference type="EMBL" id="EAT79019.1"/>
    </source>
</evidence>
<dbReference type="GeneID" id="5980699"/>
<dbReference type="Proteomes" id="UP000001055">
    <property type="component" value="Unassembled WGS sequence"/>
</dbReference>
<sequence>MVGAQYSTGPYICIADLLNTQQAYPQSLIFHRRKKQPNPLSAQDYPILEFELSI</sequence>